<evidence type="ECO:0008006" key="3">
    <source>
        <dbReference type="Google" id="ProtNLM"/>
    </source>
</evidence>
<sequence>MSGEFNGLTSLILKENECAFYVHCFAHQLQLTRVAVAKSEDCVASVFQNICSLLNVVGASCKQYEMLKGSQAIRVVEALNNGEICSGKGLHQERSLKRAGDTRRGSHYDITEVGSLAQKLVETKKHILYPLVFLLVKLALLLITGGHHNCGKSFLSHEVREEQVAQ</sequence>
<evidence type="ECO:0000313" key="2">
    <source>
        <dbReference type="Proteomes" id="UP001152523"/>
    </source>
</evidence>
<protein>
    <recommendedName>
        <fullName evidence="3">DUF4371 domain-containing protein</fullName>
    </recommendedName>
</protein>
<keyword evidence="2" id="KW-1185">Reference proteome</keyword>
<dbReference type="InterPro" id="IPR055298">
    <property type="entry name" value="AtLOH3-like"/>
</dbReference>
<evidence type="ECO:0000313" key="1">
    <source>
        <dbReference type="EMBL" id="CAH9132209.1"/>
    </source>
</evidence>
<accession>A0AAV0FA55</accession>
<reference evidence="1" key="1">
    <citation type="submission" date="2022-07" db="EMBL/GenBank/DDBJ databases">
        <authorList>
            <person name="Macas J."/>
            <person name="Novak P."/>
            <person name="Neumann P."/>
        </authorList>
    </citation>
    <scope>NUCLEOTIDE SEQUENCE</scope>
</reference>
<organism evidence="1 2">
    <name type="scientific">Cuscuta epithymum</name>
    <dbReference type="NCBI Taxonomy" id="186058"/>
    <lineage>
        <taxon>Eukaryota</taxon>
        <taxon>Viridiplantae</taxon>
        <taxon>Streptophyta</taxon>
        <taxon>Embryophyta</taxon>
        <taxon>Tracheophyta</taxon>
        <taxon>Spermatophyta</taxon>
        <taxon>Magnoliopsida</taxon>
        <taxon>eudicotyledons</taxon>
        <taxon>Gunneridae</taxon>
        <taxon>Pentapetalae</taxon>
        <taxon>asterids</taxon>
        <taxon>lamiids</taxon>
        <taxon>Solanales</taxon>
        <taxon>Convolvulaceae</taxon>
        <taxon>Cuscuteae</taxon>
        <taxon>Cuscuta</taxon>
        <taxon>Cuscuta subgen. Cuscuta</taxon>
    </lineage>
</organism>
<comment type="caution">
    <text evidence="1">The sequence shown here is derived from an EMBL/GenBank/DDBJ whole genome shotgun (WGS) entry which is preliminary data.</text>
</comment>
<proteinExistence type="predicted"/>
<name>A0AAV0FA55_9ASTE</name>
<dbReference type="PANTHER" id="PTHR11697:SF230">
    <property type="entry name" value="ZINC FINGER, MYM DOMAIN CONTAINING 1"/>
    <property type="match status" value="1"/>
</dbReference>
<dbReference type="AlphaFoldDB" id="A0AAV0FA55"/>
<dbReference type="Proteomes" id="UP001152523">
    <property type="component" value="Unassembled WGS sequence"/>
</dbReference>
<dbReference type="EMBL" id="CAMAPF010000967">
    <property type="protein sequence ID" value="CAH9132209.1"/>
    <property type="molecule type" value="Genomic_DNA"/>
</dbReference>
<gene>
    <name evidence="1" type="ORF">CEPIT_LOCUS31994</name>
</gene>
<dbReference type="PANTHER" id="PTHR11697">
    <property type="entry name" value="GENERAL TRANSCRIPTION FACTOR 2-RELATED ZINC FINGER PROTEIN"/>
    <property type="match status" value="1"/>
</dbReference>